<dbReference type="InterPro" id="IPR011990">
    <property type="entry name" value="TPR-like_helical_dom_sf"/>
</dbReference>
<organism evidence="2 3">
    <name type="scientific">Streptomyces violarus</name>
    <dbReference type="NCBI Taxonomy" id="67380"/>
    <lineage>
        <taxon>Bacteria</taxon>
        <taxon>Bacillati</taxon>
        <taxon>Actinomycetota</taxon>
        <taxon>Actinomycetes</taxon>
        <taxon>Kitasatosporales</taxon>
        <taxon>Streptomycetaceae</taxon>
        <taxon>Streptomyces</taxon>
    </lineage>
</organism>
<feature type="region of interest" description="Disordered" evidence="1">
    <location>
        <begin position="94"/>
        <end position="127"/>
    </location>
</feature>
<protein>
    <submittedName>
        <fullName evidence="2">Tetratricopeptide (TPR) repeat protein</fullName>
    </submittedName>
</protein>
<keyword evidence="3" id="KW-1185">Reference proteome</keyword>
<comment type="caution">
    <text evidence="2">The sequence shown here is derived from an EMBL/GenBank/DDBJ whole genome shotgun (WGS) entry which is preliminary data.</text>
</comment>
<evidence type="ECO:0000313" key="3">
    <source>
        <dbReference type="Proteomes" id="UP000572907"/>
    </source>
</evidence>
<gene>
    <name evidence="2" type="ORF">FHS41_003832</name>
</gene>
<name>A0A7W5F2A4_9ACTN</name>
<dbReference type="Proteomes" id="UP000572907">
    <property type="component" value="Unassembled WGS sequence"/>
</dbReference>
<proteinExistence type="predicted"/>
<reference evidence="2 3" key="1">
    <citation type="submission" date="2020-08" db="EMBL/GenBank/DDBJ databases">
        <title>Genomic Encyclopedia of Type Strains, Phase III (KMG-III): the genomes of soil and plant-associated and newly described type strains.</title>
        <authorList>
            <person name="Whitman W."/>
        </authorList>
    </citation>
    <scope>NUCLEOTIDE SEQUENCE [LARGE SCALE GENOMIC DNA]</scope>
    <source>
        <strain evidence="2 3">CECT 3237</strain>
    </source>
</reference>
<dbReference type="EMBL" id="JACHXE010000003">
    <property type="protein sequence ID" value="MBB3077344.1"/>
    <property type="molecule type" value="Genomic_DNA"/>
</dbReference>
<sequence>MASSTVTSSQPDRPPRPNLAFRQLRGPRSPAEFAAVIRRAALEIGEQVSCDARYIGRVEAGEIRCPNYAYERVFLHMFPGRTLTDLGFAPRSSVRGRRARDTEDAPLTCATNPANATSETSGACEPYETQNPYDPYHPHDTYEESDVLRRAFMTSGGATVAAASLGPVGLALDAAAAQRPVRRAGASDAGALEEAVRRIRLLDDRHGADGLYRRAADPLRAAYALLDAGATRQTTADRLYSGAGELAISVGWLAHDSGRFDDARSHYAEALATARMTGDPGLEAHAFCNTAFLARDAGRPREAVRAAQAAQRVARPVGSARLMSLLALREAGGWAGLADRVGCEQALARAQAFFERGTCDADPEWMSFYGEAELEGLEAQCWSALGDWPRAARHARRAADLQDPHFTRNIALYTAELADDLARGGRPDEAATAGMRVLDLLEEVQSSRIQTMLAATARVLLPHRRASGVSAFLERHASAPRVP</sequence>
<dbReference type="Gene3D" id="1.25.40.10">
    <property type="entry name" value="Tetratricopeptide repeat domain"/>
    <property type="match status" value="1"/>
</dbReference>
<feature type="compositionally biased region" description="Polar residues" evidence="1">
    <location>
        <begin position="109"/>
        <end position="121"/>
    </location>
</feature>
<evidence type="ECO:0000313" key="2">
    <source>
        <dbReference type="EMBL" id="MBB3077344.1"/>
    </source>
</evidence>
<feature type="compositionally biased region" description="Polar residues" evidence="1">
    <location>
        <begin position="1"/>
        <end position="11"/>
    </location>
</feature>
<accession>A0A7W5F2A4</accession>
<dbReference type="RefSeq" id="WP_184593029.1">
    <property type="nucleotide sequence ID" value="NZ_BMUP01000005.1"/>
</dbReference>
<evidence type="ECO:0000256" key="1">
    <source>
        <dbReference type="SAM" id="MobiDB-lite"/>
    </source>
</evidence>
<dbReference type="SUPFAM" id="SSF48452">
    <property type="entry name" value="TPR-like"/>
    <property type="match status" value="1"/>
</dbReference>
<dbReference type="AlphaFoldDB" id="A0A7W5F2A4"/>
<feature type="region of interest" description="Disordered" evidence="1">
    <location>
        <begin position="1"/>
        <end position="25"/>
    </location>
</feature>